<comment type="caution">
    <text evidence="4">The sequence shown here is derived from an EMBL/GenBank/DDBJ whole genome shotgun (WGS) entry which is preliminary data.</text>
</comment>
<evidence type="ECO:0000256" key="2">
    <source>
        <dbReference type="ARBA" id="ARBA00022737"/>
    </source>
</evidence>
<comment type="cofactor">
    <cofactor evidence="3">
        <name>Mg(2+)</name>
        <dbReference type="ChEBI" id="CHEBI:18420"/>
    </cofactor>
    <text evidence="3">Binds 2 magnesium ions per subunit.</text>
</comment>
<dbReference type="Pfam" id="PF03747">
    <property type="entry name" value="ADP_ribosyl_GH"/>
    <property type="match status" value="1"/>
</dbReference>
<proteinExistence type="predicted"/>
<accession>A0A3M6UD05</accession>
<dbReference type="GO" id="GO:0046872">
    <property type="term" value="F:metal ion binding"/>
    <property type="evidence" value="ECO:0007669"/>
    <property type="project" value="UniProtKB-KW"/>
</dbReference>
<sequence>MGNIESSSKVNVGQLQGLSPRELNISRSLAYEEYQQHLKEDSHDALVEFPLELLSSVSFYEKFDASFNCFTYIPSEFAIYLPHLSFVDLSHNRLSYLPDSFGYLFHLKTLLLNNNRLQELPESFFYLARLQKVDLSHNQLKCLPQNLGSMESLQSLNVSYNELDALPLTLGKSKSLKLILAIFNKCKCPPQKICNQGSESVLAYLRNQNPKEPEEKLLGKSNEFPRVRGDVFVLAPSNPHTARTQYVQTQTNTNATSRIKTPLRPPVNAHYLPPDELVDKIVGCLYGAAIGDAVGLCTEFMMPDECQFHYDKDSLSWEHMVKDRHRSKWQKGDWTDSFDQTVLILENILHWAGVVDELEFAKSLLTWCKHGFPELGDTVGRGVRGVIAKVVCEPQFMSDPHAAARSVANKFESPSNGAVMRVAALGIAHFHNLNEVATNAVRICKATHCDPRCIASCVAVCIIIALILQGQHELTSKSSLEELLEKSKEQGKVYLVEPFHQKDFHHYFNCQTWQDVEFCEPRMTDYTMKPLGAGLVALRSMKDYKTAITELVMQGGHATCNAVVAGALLGCKFGYSELPRDWLEGLIPQQVTWLNTKINSLLDMMALP</sequence>
<gene>
    <name evidence="4" type="ORF">pdam_00020345</name>
</gene>
<feature type="binding site" evidence="3">
    <location>
        <position position="336"/>
    </location>
    <ligand>
        <name>Mg(2+)</name>
        <dbReference type="ChEBI" id="CHEBI:18420"/>
        <label>1</label>
    </ligand>
</feature>
<dbReference type="PROSITE" id="PS51450">
    <property type="entry name" value="LRR"/>
    <property type="match status" value="1"/>
</dbReference>
<keyword evidence="3" id="KW-0460">Magnesium</keyword>
<evidence type="ECO:0000313" key="4">
    <source>
        <dbReference type="EMBL" id="RMX51449.1"/>
    </source>
</evidence>
<dbReference type="PRINTS" id="PR00019">
    <property type="entry name" value="LEURICHRPT"/>
</dbReference>
<dbReference type="InterPro" id="IPR001611">
    <property type="entry name" value="Leu-rich_rpt"/>
</dbReference>
<dbReference type="InterPro" id="IPR005502">
    <property type="entry name" value="Ribosyl_crysJ1"/>
</dbReference>
<dbReference type="InterPro" id="IPR003591">
    <property type="entry name" value="Leu-rich_rpt_typical-subtyp"/>
</dbReference>
<dbReference type="SMART" id="SM00364">
    <property type="entry name" value="LRR_BAC"/>
    <property type="match status" value="4"/>
</dbReference>
<protein>
    <submittedName>
        <fullName evidence="4">Uncharacterized protein</fullName>
    </submittedName>
</protein>
<dbReference type="Pfam" id="PF13855">
    <property type="entry name" value="LRR_8"/>
    <property type="match status" value="1"/>
</dbReference>
<dbReference type="Gene3D" id="3.80.10.10">
    <property type="entry name" value="Ribonuclease Inhibitor"/>
    <property type="match status" value="1"/>
</dbReference>
<dbReference type="InterPro" id="IPR036705">
    <property type="entry name" value="Ribosyl_crysJ1_sf"/>
</dbReference>
<keyword evidence="2" id="KW-0677">Repeat</keyword>
<dbReference type="Gene3D" id="1.10.4080.10">
    <property type="entry name" value="ADP-ribosylation/Crystallin J1"/>
    <property type="match status" value="1"/>
</dbReference>
<dbReference type="SUPFAM" id="SSF52058">
    <property type="entry name" value="L domain-like"/>
    <property type="match status" value="1"/>
</dbReference>
<dbReference type="PANTHER" id="PTHR16222">
    <property type="entry name" value="ADP-RIBOSYLGLYCOHYDROLASE"/>
    <property type="match status" value="1"/>
</dbReference>
<keyword evidence="5" id="KW-1185">Reference proteome</keyword>
<dbReference type="Pfam" id="PF00560">
    <property type="entry name" value="LRR_1"/>
    <property type="match status" value="1"/>
</dbReference>
<dbReference type="InterPro" id="IPR050792">
    <property type="entry name" value="ADP-ribosylglycohydrolase"/>
</dbReference>
<reference evidence="4 5" key="1">
    <citation type="journal article" date="2018" name="Sci. Rep.">
        <title>Comparative analysis of the Pocillopora damicornis genome highlights role of immune system in coral evolution.</title>
        <authorList>
            <person name="Cunning R."/>
            <person name="Bay R.A."/>
            <person name="Gillette P."/>
            <person name="Baker A.C."/>
            <person name="Traylor-Knowles N."/>
        </authorList>
    </citation>
    <scope>NUCLEOTIDE SEQUENCE [LARGE SCALE GENOMIC DNA]</scope>
    <source>
        <strain evidence="4">RSMAS</strain>
        <tissue evidence="4">Whole animal</tissue>
    </source>
</reference>
<dbReference type="AlphaFoldDB" id="A0A3M6UD05"/>
<evidence type="ECO:0000313" key="5">
    <source>
        <dbReference type="Proteomes" id="UP000275408"/>
    </source>
</evidence>
<dbReference type="EMBL" id="RCHS01001789">
    <property type="protein sequence ID" value="RMX51449.1"/>
    <property type="molecule type" value="Genomic_DNA"/>
</dbReference>
<dbReference type="OrthoDB" id="2021138at2759"/>
<name>A0A3M6UD05_POCDA</name>
<organism evidence="4 5">
    <name type="scientific">Pocillopora damicornis</name>
    <name type="common">Cauliflower coral</name>
    <name type="synonym">Millepora damicornis</name>
    <dbReference type="NCBI Taxonomy" id="46731"/>
    <lineage>
        <taxon>Eukaryota</taxon>
        <taxon>Metazoa</taxon>
        <taxon>Cnidaria</taxon>
        <taxon>Anthozoa</taxon>
        <taxon>Hexacorallia</taxon>
        <taxon>Scleractinia</taxon>
        <taxon>Astrocoeniina</taxon>
        <taxon>Pocilloporidae</taxon>
        <taxon>Pocillopora</taxon>
    </lineage>
</organism>
<dbReference type="InterPro" id="IPR032675">
    <property type="entry name" value="LRR_dom_sf"/>
</dbReference>
<dbReference type="OMA" id="MGNYETH"/>
<dbReference type="SMART" id="SM00369">
    <property type="entry name" value="LRR_TYP"/>
    <property type="match status" value="4"/>
</dbReference>
<keyword evidence="3" id="KW-0479">Metal-binding</keyword>
<evidence type="ECO:0000256" key="1">
    <source>
        <dbReference type="ARBA" id="ARBA00022614"/>
    </source>
</evidence>
<dbReference type="STRING" id="46731.A0A3M6UD05"/>
<dbReference type="Proteomes" id="UP000275408">
    <property type="component" value="Unassembled WGS sequence"/>
</dbReference>
<dbReference type="SUPFAM" id="SSF101478">
    <property type="entry name" value="ADP-ribosylglycohydrolase"/>
    <property type="match status" value="1"/>
</dbReference>
<evidence type="ECO:0000256" key="3">
    <source>
        <dbReference type="PIRSR" id="PIRSR605502-1"/>
    </source>
</evidence>
<keyword evidence="1" id="KW-0433">Leucine-rich repeat</keyword>
<feature type="binding site" evidence="3">
    <location>
        <position position="335"/>
    </location>
    <ligand>
        <name>Mg(2+)</name>
        <dbReference type="ChEBI" id="CHEBI:18420"/>
        <label>1</label>
    </ligand>
</feature>
<dbReference type="PANTHER" id="PTHR16222:SF28">
    <property type="entry name" value="ADP-RIBOSYLGLYCOHYDROLASE"/>
    <property type="match status" value="1"/>
</dbReference>